<gene>
    <name evidence="5" type="ORF">ACFFGH_09555</name>
</gene>
<dbReference type="SUPFAM" id="SSF53597">
    <property type="entry name" value="Dihydrofolate reductase-like"/>
    <property type="match status" value="1"/>
</dbReference>
<dbReference type="EMBL" id="JBHLTG010000002">
    <property type="protein sequence ID" value="MFC0678084.1"/>
    <property type="molecule type" value="Genomic_DNA"/>
</dbReference>
<evidence type="ECO:0000313" key="6">
    <source>
        <dbReference type="Proteomes" id="UP001589896"/>
    </source>
</evidence>
<keyword evidence="6" id="KW-1185">Reference proteome</keyword>
<accession>A0ABV6RNE7</accession>
<keyword evidence="3" id="KW-0560">Oxidoreductase</keyword>
<evidence type="ECO:0000313" key="5">
    <source>
        <dbReference type="EMBL" id="MFC0678084.1"/>
    </source>
</evidence>
<dbReference type="InterPro" id="IPR050765">
    <property type="entry name" value="Riboflavin_Biosynth_HTPR"/>
</dbReference>
<keyword evidence="2" id="KW-0521">NADP</keyword>
<feature type="domain" description="Bacterial bifunctional deaminase-reductase C-terminal" evidence="4">
    <location>
        <begin position="41"/>
        <end position="231"/>
    </location>
</feature>
<dbReference type="PANTHER" id="PTHR38011">
    <property type="entry name" value="DIHYDROFOLATE REDUCTASE FAMILY PROTEIN (AFU_ORTHOLOGUE AFUA_8G06820)"/>
    <property type="match status" value="1"/>
</dbReference>
<evidence type="ECO:0000259" key="4">
    <source>
        <dbReference type="Pfam" id="PF01872"/>
    </source>
</evidence>
<organism evidence="5 6">
    <name type="scientific">Lysobacter korlensis</name>
    <dbReference type="NCBI Taxonomy" id="553636"/>
    <lineage>
        <taxon>Bacteria</taxon>
        <taxon>Pseudomonadati</taxon>
        <taxon>Pseudomonadota</taxon>
        <taxon>Gammaproteobacteria</taxon>
        <taxon>Lysobacterales</taxon>
        <taxon>Lysobacteraceae</taxon>
        <taxon>Lysobacter</taxon>
    </lineage>
</organism>
<dbReference type="Gene3D" id="3.40.430.10">
    <property type="entry name" value="Dihydrofolate Reductase, subunit A"/>
    <property type="match status" value="1"/>
</dbReference>
<comment type="pathway">
    <text evidence="1">Cofactor biosynthesis; riboflavin biosynthesis.</text>
</comment>
<dbReference type="Proteomes" id="UP001589896">
    <property type="component" value="Unassembled WGS sequence"/>
</dbReference>
<evidence type="ECO:0000256" key="3">
    <source>
        <dbReference type="ARBA" id="ARBA00023002"/>
    </source>
</evidence>
<dbReference type="InterPro" id="IPR024072">
    <property type="entry name" value="DHFR-like_dom_sf"/>
</dbReference>
<dbReference type="RefSeq" id="WP_386667629.1">
    <property type="nucleotide sequence ID" value="NZ_JBHLTG010000002.1"/>
</dbReference>
<evidence type="ECO:0000256" key="1">
    <source>
        <dbReference type="ARBA" id="ARBA00005104"/>
    </source>
</evidence>
<dbReference type="PANTHER" id="PTHR38011:SF7">
    <property type="entry name" value="2,5-DIAMINO-6-RIBOSYLAMINO-4(3H)-PYRIMIDINONE 5'-PHOSPHATE REDUCTASE"/>
    <property type="match status" value="1"/>
</dbReference>
<reference evidence="5 6" key="1">
    <citation type="submission" date="2024-09" db="EMBL/GenBank/DDBJ databases">
        <authorList>
            <person name="Sun Q."/>
            <person name="Mori K."/>
        </authorList>
    </citation>
    <scope>NUCLEOTIDE SEQUENCE [LARGE SCALE GENOMIC DNA]</scope>
    <source>
        <strain evidence="5 6">KCTC 23076</strain>
    </source>
</reference>
<proteinExistence type="predicted"/>
<dbReference type="InterPro" id="IPR002734">
    <property type="entry name" value="RibDG_C"/>
</dbReference>
<evidence type="ECO:0000256" key="2">
    <source>
        <dbReference type="ARBA" id="ARBA00022857"/>
    </source>
</evidence>
<dbReference type="Pfam" id="PF01872">
    <property type="entry name" value="RibD_C"/>
    <property type="match status" value="1"/>
</dbReference>
<sequence>MRVLRVFPATGPNGPAEVVDLDDDGSRERLLDWYRPGSADWVRLNLISTVSGSAAGPDRTSESITTSADRRILGVIRQLADVVLVGAGTVRVEGYQLPKRSALAIVTASGDLGGHQLPADTRADQLFVVCPSSAVGRARESLGDAAATFVELPADDDGLDAREIVDRLRDRGLRSIVSEGGPKLAAQLIAANLLDEMCLSQAPYLGGADIPAFEPGGNVLRKLRLTQLLIDDESVTYSRWQVVNER</sequence>
<name>A0ABV6RNE7_9GAMM</name>
<comment type="caution">
    <text evidence="5">The sequence shown here is derived from an EMBL/GenBank/DDBJ whole genome shotgun (WGS) entry which is preliminary data.</text>
</comment>
<protein>
    <submittedName>
        <fullName evidence="5">Dihydrofolate reductase family protein</fullName>
    </submittedName>
</protein>